<comment type="subcellular location">
    <subcellularLocation>
        <location evidence="1">Membrane</location>
        <topology evidence="1">Single-pass membrane protein</topology>
    </subcellularLocation>
</comment>
<feature type="domain" description="WSC" evidence="9">
    <location>
        <begin position="159"/>
        <end position="253"/>
    </location>
</feature>
<dbReference type="AlphaFoldDB" id="A0A397TGC9"/>
<feature type="region of interest" description="Disordered" evidence="7">
    <location>
        <begin position="307"/>
        <end position="331"/>
    </location>
</feature>
<evidence type="ECO:0000256" key="8">
    <source>
        <dbReference type="SAM" id="Phobius"/>
    </source>
</evidence>
<dbReference type="PROSITE" id="PS51212">
    <property type="entry name" value="WSC"/>
    <property type="match status" value="1"/>
</dbReference>
<dbReference type="EMBL" id="QKYT01000031">
    <property type="protein sequence ID" value="RIA97320.1"/>
    <property type="molecule type" value="Genomic_DNA"/>
</dbReference>
<evidence type="ECO:0000256" key="4">
    <source>
        <dbReference type="ARBA" id="ARBA00022989"/>
    </source>
</evidence>
<keyword evidence="2 8" id="KW-0812">Transmembrane</keyword>
<dbReference type="InterPro" id="IPR051836">
    <property type="entry name" value="Kremen_rcpt"/>
</dbReference>
<accession>A0A397TGC9</accession>
<evidence type="ECO:0000256" key="7">
    <source>
        <dbReference type="SAM" id="MobiDB-lite"/>
    </source>
</evidence>
<evidence type="ECO:0000256" key="5">
    <source>
        <dbReference type="ARBA" id="ARBA00023136"/>
    </source>
</evidence>
<comment type="caution">
    <text evidence="10">The sequence shown here is derived from an EMBL/GenBank/DDBJ whole genome shotgun (WGS) entry which is preliminary data.</text>
</comment>
<organism evidence="10 11">
    <name type="scientific">Glomus cerebriforme</name>
    <dbReference type="NCBI Taxonomy" id="658196"/>
    <lineage>
        <taxon>Eukaryota</taxon>
        <taxon>Fungi</taxon>
        <taxon>Fungi incertae sedis</taxon>
        <taxon>Mucoromycota</taxon>
        <taxon>Glomeromycotina</taxon>
        <taxon>Glomeromycetes</taxon>
        <taxon>Glomerales</taxon>
        <taxon>Glomeraceae</taxon>
        <taxon>Glomus</taxon>
    </lineage>
</organism>
<dbReference type="Pfam" id="PF01822">
    <property type="entry name" value="WSC"/>
    <property type="match status" value="2"/>
</dbReference>
<gene>
    <name evidence="10" type="ORF">C1645_732531</name>
</gene>
<keyword evidence="5 8" id="KW-0472">Membrane</keyword>
<dbReference type="GO" id="GO:0005886">
    <property type="term" value="C:plasma membrane"/>
    <property type="evidence" value="ECO:0007669"/>
    <property type="project" value="TreeGrafter"/>
</dbReference>
<protein>
    <submittedName>
        <fullName evidence="10">WSC domain-containing protein</fullName>
    </submittedName>
</protein>
<dbReference type="InterPro" id="IPR002889">
    <property type="entry name" value="WSC_carb-bd"/>
</dbReference>
<dbReference type="PANTHER" id="PTHR24269:SF16">
    <property type="entry name" value="PROTEIN SLG1"/>
    <property type="match status" value="1"/>
</dbReference>
<keyword evidence="6" id="KW-0325">Glycoprotein</keyword>
<keyword evidence="4 8" id="KW-1133">Transmembrane helix</keyword>
<evidence type="ECO:0000259" key="9">
    <source>
        <dbReference type="PROSITE" id="PS51212"/>
    </source>
</evidence>
<evidence type="ECO:0000256" key="2">
    <source>
        <dbReference type="ARBA" id="ARBA00022692"/>
    </source>
</evidence>
<reference evidence="10 11" key="1">
    <citation type="submission" date="2018-06" db="EMBL/GenBank/DDBJ databases">
        <title>Comparative genomics reveals the genomic features of Rhizophagus irregularis, R. cerebriforme, R. diaphanum and Gigaspora rosea, and their symbiotic lifestyle signature.</title>
        <authorList>
            <person name="Morin E."/>
            <person name="San Clemente H."/>
            <person name="Chen E.C.H."/>
            <person name="De La Providencia I."/>
            <person name="Hainaut M."/>
            <person name="Kuo A."/>
            <person name="Kohler A."/>
            <person name="Murat C."/>
            <person name="Tang N."/>
            <person name="Roy S."/>
            <person name="Loubradou J."/>
            <person name="Henrissat B."/>
            <person name="Grigoriev I.V."/>
            <person name="Corradi N."/>
            <person name="Roux C."/>
            <person name="Martin F.M."/>
        </authorList>
    </citation>
    <scope>NUCLEOTIDE SEQUENCE [LARGE SCALE GENOMIC DNA]</scope>
    <source>
        <strain evidence="10 11">DAOM 227022</strain>
    </source>
</reference>
<keyword evidence="11" id="KW-1185">Reference proteome</keyword>
<evidence type="ECO:0000313" key="10">
    <source>
        <dbReference type="EMBL" id="RIA97320.1"/>
    </source>
</evidence>
<dbReference type="STRING" id="658196.A0A397TGC9"/>
<name>A0A397TGC9_9GLOM</name>
<dbReference type="OrthoDB" id="2384258at2759"/>
<evidence type="ECO:0000256" key="3">
    <source>
        <dbReference type="ARBA" id="ARBA00022729"/>
    </source>
</evidence>
<feature type="transmembrane region" description="Helical" evidence="8">
    <location>
        <begin position="279"/>
        <end position="301"/>
    </location>
</feature>
<dbReference type="Proteomes" id="UP000265703">
    <property type="component" value="Unassembled WGS sequence"/>
</dbReference>
<proteinExistence type="predicted"/>
<keyword evidence="3" id="KW-0732">Signal</keyword>
<dbReference type="SMART" id="SM00321">
    <property type="entry name" value="WSC"/>
    <property type="match status" value="1"/>
</dbReference>
<sequence length="331" mass="36821">MVCEDNCINDQIPRDDPQVVPKGCYIFNNASINDSFNGLTILNNNPNTPNLKFLDPYNSQDLGYCSKFCIDFMFSYFAMVNGVDCRCGDKNALLSYIQVNDNNCNLRCRILTADKGMVPYPCGGNGFYTVYNAFRPDYNPPSNITLEEKLNIMNNIDNVPHYKGCFEDNKVCRQRNLGDDCHTPIDTIDGCIDYCREGNFTYAGLESRSQCFCGNSYVSVGHLKSPVDCSASCPGNSSQLCGGEWLLSIYEVRTLTNTPLPPTPPSNTPLPTRPSHKSLIIGLSVGLGTLIIVTMVGFLIYRKRSNFNNDDPNKDDPNNDPNNEDPNSKKP</sequence>
<evidence type="ECO:0000256" key="1">
    <source>
        <dbReference type="ARBA" id="ARBA00004167"/>
    </source>
</evidence>
<evidence type="ECO:0000256" key="6">
    <source>
        <dbReference type="ARBA" id="ARBA00023180"/>
    </source>
</evidence>
<evidence type="ECO:0000313" key="11">
    <source>
        <dbReference type="Proteomes" id="UP000265703"/>
    </source>
</evidence>
<dbReference type="PANTHER" id="PTHR24269">
    <property type="entry name" value="KREMEN PROTEIN"/>
    <property type="match status" value="1"/>
</dbReference>